<dbReference type="AlphaFoldDB" id="A0A9W6R834"/>
<evidence type="ECO:0000256" key="7">
    <source>
        <dbReference type="PROSITE-ProRule" id="PRU10141"/>
    </source>
</evidence>
<evidence type="ECO:0000256" key="5">
    <source>
        <dbReference type="ARBA" id="ARBA00022777"/>
    </source>
</evidence>
<keyword evidence="2" id="KW-0723">Serine/threonine-protein kinase</keyword>
<dbReference type="RefSeq" id="WP_285490243.1">
    <property type="nucleotide sequence ID" value="NZ_BSTI01000027.1"/>
</dbReference>
<dbReference type="PROSITE" id="PS00107">
    <property type="entry name" value="PROTEIN_KINASE_ATP"/>
    <property type="match status" value="1"/>
</dbReference>
<protein>
    <recommendedName>
        <fullName evidence="1">non-specific serine/threonine protein kinase</fullName>
        <ecNumber evidence="1">2.7.11.1</ecNumber>
    </recommendedName>
</protein>
<feature type="domain" description="Protein kinase" evidence="8">
    <location>
        <begin position="12"/>
        <end position="270"/>
    </location>
</feature>
<dbReference type="CDD" id="cd14014">
    <property type="entry name" value="STKc_PknB_like"/>
    <property type="match status" value="1"/>
</dbReference>
<accession>A0A9W6R834</accession>
<evidence type="ECO:0000259" key="8">
    <source>
        <dbReference type="PROSITE" id="PS50011"/>
    </source>
</evidence>
<dbReference type="SUPFAM" id="SSF56112">
    <property type="entry name" value="Protein kinase-like (PK-like)"/>
    <property type="match status" value="1"/>
</dbReference>
<keyword evidence="3" id="KW-0808">Transferase</keyword>
<dbReference type="EMBL" id="BSTI01000027">
    <property type="protein sequence ID" value="GLY70876.1"/>
    <property type="molecule type" value="Genomic_DNA"/>
</dbReference>
<dbReference type="InterPro" id="IPR000719">
    <property type="entry name" value="Prot_kinase_dom"/>
</dbReference>
<dbReference type="EC" id="2.7.11.1" evidence="1"/>
<evidence type="ECO:0000313" key="10">
    <source>
        <dbReference type="Proteomes" id="UP001165136"/>
    </source>
</evidence>
<dbReference type="SMART" id="SM00220">
    <property type="entry name" value="S_TKc"/>
    <property type="match status" value="1"/>
</dbReference>
<gene>
    <name evidence="9" type="ORF">Atai01_74950</name>
</gene>
<evidence type="ECO:0000256" key="2">
    <source>
        <dbReference type="ARBA" id="ARBA00022527"/>
    </source>
</evidence>
<evidence type="ECO:0000313" key="9">
    <source>
        <dbReference type="EMBL" id="GLY70876.1"/>
    </source>
</evidence>
<dbReference type="PANTHER" id="PTHR43289:SF6">
    <property type="entry name" value="SERINE_THREONINE-PROTEIN KINASE NEKL-3"/>
    <property type="match status" value="1"/>
</dbReference>
<dbReference type="InterPro" id="IPR017441">
    <property type="entry name" value="Protein_kinase_ATP_BS"/>
</dbReference>
<proteinExistence type="predicted"/>
<dbReference type="GO" id="GO:0004674">
    <property type="term" value="F:protein serine/threonine kinase activity"/>
    <property type="evidence" value="ECO:0007669"/>
    <property type="project" value="UniProtKB-KW"/>
</dbReference>
<keyword evidence="10" id="KW-1185">Reference proteome</keyword>
<comment type="caution">
    <text evidence="9">The sequence shown here is derived from an EMBL/GenBank/DDBJ whole genome shotgun (WGS) entry which is preliminary data.</text>
</comment>
<dbReference type="GO" id="GO:0005524">
    <property type="term" value="F:ATP binding"/>
    <property type="evidence" value="ECO:0007669"/>
    <property type="project" value="UniProtKB-UniRule"/>
</dbReference>
<dbReference type="Gene3D" id="1.10.510.10">
    <property type="entry name" value="Transferase(Phosphotransferase) domain 1"/>
    <property type="match status" value="1"/>
</dbReference>
<dbReference type="InterPro" id="IPR011009">
    <property type="entry name" value="Kinase-like_dom_sf"/>
</dbReference>
<organism evidence="9 10">
    <name type="scientific">Amycolatopsis taiwanensis</name>
    <dbReference type="NCBI Taxonomy" id="342230"/>
    <lineage>
        <taxon>Bacteria</taxon>
        <taxon>Bacillati</taxon>
        <taxon>Actinomycetota</taxon>
        <taxon>Actinomycetes</taxon>
        <taxon>Pseudonocardiales</taxon>
        <taxon>Pseudonocardiaceae</taxon>
        <taxon>Amycolatopsis</taxon>
    </lineage>
</organism>
<evidence type="ECO:0000256" key="1">
    <source>
        <dbReference type="ARBA" id="ARBA00012513"/>
    </source>
</evidence>
<dbReference type="Gene3D" id="3.30.200.20">
    <property type="entry name" value="Phosphorylase Kinase, domain 1"/>
    <property type="match status" value="1"/>
</dbReference>
<keyword evidence="5" id="KW-0418">Kinase</keyword>
<dbReference type="Proteomes" id="UP001165136">
    <property type="component" value="Unassembled WGS sequence"/>
</dbReference>
<keyword evidence="6 7" id="KW-0067">ATP-binding</keyword>
<sequence length="298" mass="32554">MFHPGEVVGGRYAVREELGQGNSGEVYRVTDRETGARLVLKIQLARFFENTADYEQYGEEILDEAFVAEELSEVPGLLLARPGGDHVKRQFLVMPDVEGRDLVAFAGDESPVSSARTAAIIAQLCDPLGELHARGWVHRDIKAENALIAPDGRLWLIDLGSAVRRDIDAKPQCTLGYAAPEVLQGAPATVASDVFSLGCLLFKLAIMDLPYDNTTGLRPVPGLPFPDRLGRSLGALAPELRSVGLRMIEWDPDDRPHGMAEVAGELAQLLPDPATPPRPGREPDPVLRYWLARHRIAS</sequence>
<evidence type="ECO:0000256" key="4">
    <source>
        <dbReference type="ARBA" id="ARBA00022741"/>
    </source>
</evidence>
<keyword evidence="4 7" id="KW-0547">Nucleotide-binding</keyword>
<reference evidence="9" key="1">
    <citation type="submission" date="2023-03" db="EMBL/GenBank/DDBJ databases">
        <title>Amycolatopsis taiwanensis NBRC 103393.</title>
        <authorList>
            <person name="Ichikawa N."/>
            <person name="Sato H."/>
            <person name="Tonouchi N."/>
        </authorList>
    </citation>
    <scope>NUCLEOTIDE SEQUENCE</scope>
    <source>
        <strain evidence="9">NBRC 103393</strain>
    </source>
</reference>
<evidence type="ECO:0000256" key="3">
    <source>
        <dbReference type="ARBA" id="ARBA00022679"/>
    </source>
</evidence>
<evidence type="ECO:0000256" key="6">
    <source>
        <dbReference type="ARBA" id="ARBA00022840"/>
    </source>
</evidence>
<name>A0A9W6R834_9PSEU</name>
<feature type="binding site" evidence="7">
    <location>
        <position position="41"/>
    </location>
    <ligand>
        <name>ATP</name>
        <dbReference type="ChEBI" id="CHEBI:30616"/>
    </ligand>
</feature>
<dbReference type="PANTHER" id="PTHR43289">
    <property type="entry name" value="MITOGEN-ACTIVATED PROTEIN KINASE KINASE KINASE 20-RELATED"/>
    <property type="match status" value="1"/>
</dbReference>
<dbReference type="Pfam" id="PF00069">
    <property type="entry name" value="Pkinase"/>
    <property type="match status" value="1"/>
</dbReference>
<dbReference type="PROSITE" id="PS50011">
    <property type="entry name" value="PROTEIN_KINASE_DOM"/>
    <property type="match status" value="1"/>
</dbReference>